<feature type="domain" description="Sulfatase N-terminal" evidence="5">
    <location>
        <begin position="9"/>
        <end position="290"/>
    </location>
</feature>
<dbReference type="InterPro" id="IPR000917">
    <property type="entry name" value="Sulfatase_N"/>
</dbReference>
<dbReference type="GO" id="GO:0004065">
    <property type="term" value="F:arylsulfatase activity"/>
    <property type="evidence" value="ECO:0007669"/>
    <property type="project" value="UniProtKB-EC"/>
</dbReference>
<gene>
    <name evidence="7" type="ORF">NMN56_020835</name>
</gene>
<evidence type="ECO:0000256" key="2">
    <source>
        <dbReference type="ARBA" id="ARBA00022723"/>
    </source>
</evidence>
<comment type="similarity">
    <text evidence="1">Belongs to the sulfatase family.</text>
</comment>
<dbReference type="InterPro" id="IPR050738">
    <property type="entry name" value="Sulfatase"/>
</dbReference>
<sequence>MTGPAQPSPNVVLICVDQWRGDCLSAAGHPVVRTPYLDAFAARGTRFSSAYSATPTCVPARAALHTGLSQTGHGRVGYEDGVPWTYDTTLAGAFGDAGYQTKCVGKMHVHPERARLGFDDVELHDGYLHFSRDRTRDPRLYDDYLAWLSEQEGAGAAADYADHGLDCNSCVARPWDKAERLHPTNWATSRAIDFLYRRDPQAPFFLFLSYHRPHPPYDPPAWAFDQYLAAPPGEPPIGDLAEDYAPWRRDGLDDAFVGRMDPVTWHRARAGYYGHMAHLDQQINRFLQTLAEFGPGPGPEPGASAGAAGAARETVVAFVSDHGEMLGEHGLWRKGYPYEGSARVPLLLAGPGVPADTVCDTVAELRDVMPTLLDAAGVPVPEGLDGHSLLPAARGESPRVREWLHGEHVLLGQSLQWLTDGREKYVWMSGSGTEQLFDLAEDPGELTDLARDPAAAHRVERWRARLVSELSGRPEGFVARGALVPGRPVDPVLPHLRERARGQDAARER</sequence>
<keyword evidence="4" id="KW-0106">Calcium</keyword>
<dbReference type="Pfam" id="PF00884">
    <property type="entry name" value="Sulfatase"/>
    <property type="match status" value="1"/>
</dbReference>
<dbReference type="Gene3D" id="3.40.720.10">
    <property type="entry name" value="Alkaline Phosphatase, subunit A"/>
    <property type="match status" value="1"/>
</dbReference>
<dbReference type="SUPFAM" id="SSF53649">
    <property type="entry name" value="Alkaline phosphatase-like"/>
    <property type="match status" value="1"/>
</dbReference>
<evidence type="ECO:0000259" key="6">
    <source>
        <dbReference type="Pfam" id="PF16347"/>
    </source>
</evidence>
<name>A0ABT6ZZ69_9ACTN</name>
<proteinExistence type="inferred from homology"/>
<keyword evidence="2" id="KW-0479">Metal-binding</keyword>
<protein>
    <submittedName>
        <fullName evidence="7">Arylsulfatase</fullName>
        <ecNumber evidence="7">3.1.6.1</ecNumber>
    </submittedName>
</protein>
<organism evidence="7 8">
    <name type="scientific">Streptomyces iconiensis</name>
    <dbReference type="NCBI Taxonomy" id="1384038"/>
    <lineage>
        <taxon>Bacteria</taxon>
        <taxon>Bacillati</taxon>
        <taxon>Actinomycetota</taxon>
        <taxon>Actinomycetes</taxon>
        <taxon>Kitasatosporales</taxon>
        <taxon>Streptomycetaceae</taxon>
        <taxon>Streptomyces</taxon>
    </lineage>
</organism>
<dbReference type="Pfam" id="PF16347">
    <property type="entry name" value="SGSH_C"/>
    <property type="match status" value="1"/>
</dbReference>
<evidence type="ECO:0000256" key="1">
    <source>
        <dbReference type="ARBA" id="ARBA00008779"/>
    </source>
</evidence>
<evidence type="ECO:0000256" key="3">
    <source>
        <dbReference type="ARBA" id="ARBA00022801"/>
    </source>
</evidence>
<dbReference type="PANTHER" id="PTHR42693">
    <property type="entry name" value="ARYLSULFATASE FAMILY MEMBER"/>
    <property type="match status" value="1"/>
</dbReference>
<dbReference type="EC" id="3.1.6.1" evidence="7"/>
<dbReference type="RefSeq" id="WP_283742499.1">
    <property type="nucleotide sequence ID" value="NZ_JANCPR020000020.1"/>
</dbReference>
<keyword evidence="3 7" id="KW-0378">Hydrolase</keyword>
<dbReference type="InterPro" id="IPR024607">
    <property type="entry name" value="Sulfatase_CS"/>
</dbReference>
<dbReference type="PANTHER" id="PTHR42693:SF33">
    <property type="entry name" value="ARYLSULFATASE"/>
    <property type="match status" value="1"/>
</dbReference>
<keyword evidence="8" id="KW-1185">Reference proteome</keyword>
<evidence type="ECO:0000313" key="7">
    <source>
        <dbReference type="EMBL" id="MDJ1134365.1"/>
    </source>
</evidence>
<evidence type="ECO:0000313" key="8">
    <source>
        <dbReference type="Proteomes" id="UP001214441"/>
    </source>
</evidence>
<dbReference type="Proteomes" id="UP001214441">
    <property type="component" value="Unassembled WGS sequence"/>
</dbReference>
<dbReference type="EMBL" id="JANCPR020000020">
    <property type="protein sequence ID" value="MDJ1134365.1"/>
    <property type="molecule type" value="Genomic_DNA"/>
</dbReference>
<reference evidence="7 8" key="1">
    <citation type="submission" date="2023-05" db="EMBL/GenBank/DDBJ databases">
        <title>Streptantibioticus silvisoli sp. nov., acidotolerant actinomycetes 1 from pine litter.</title>
        <authorList>
            <person name="Swiecimska M."/>
            <person name="Golinska P."/>
            <person name="Sangal V."/>
            <person name="Wachnowicz B."/>
            <person name="Goodfellow M."/>
        </authorList>
    </citation>
    <scope>NUCLEOTIDE SEQUENCE [LARGE SCALE GENOMIC DNA]</scope>
    <source>
        <strain evidence="7 8">DSM 42109</strain>
    </source>
</reference>
<feature type="domain" description="N-sulphoglucosamine sulphohydrolase C-terminal" evidence="6">
    <location>
        <begin position="327"/>
        <end position="466"/>
    </location>
</feature>
<accession>A0ABT6ZZ69</accession>
<evidence type="ECO:0000259" key="5">
    <source>
        <dbReference type="Pfam" id="PF00884"/>
    </source>
</evidence>
<dbReference type="PROSITE" id="PS00149">
    <property type="entry name" value="SULFATASE_2"/>
    <property type="match status" value="1"/>
</dbReference>
<dbReference type="InterPro" id="IPR032506">
    <property type="entry name" value="SGSH_C"/>
</dbReference>
<dbReference type="InterPro" id="IPR017850">
    <property type="entry name" value="Alkaline_phosphatase_core_sf"/>
</dbReference>
<dbReference type="NCBIfam" id="NF010322">
    <property type="entry name" value="PRK13759.1"/>
    <property type="match status" value="1"/>
</dbReference>
<comment type="caution">
    <text evidence="7">The sequence shown here is derived from an EMBL/GenBank/DDBJ whole genome shotgun (WGS) entry which is preliminary data.</text>
</comment>
<evidence type="ECO:0000256" key="4">
    <source>
        <dbReference type="ARBA" id="ARBA00022837"/>
    </source>
</evidence>
<dbReference type="CDD" id="cd16022">
    <property type="entry name" value="sulfatase_like"/>
    <property type="match status" value="1"/>
</dbReference>